<keyword evidence="2" id="KW-1003">Cell membrane</keyword>
<dbReference type="RefSeq" id="WP_093206970.1">
    <property type="nucleotide sequence ID" value="NZ_FNGS01000008.1"/>
</dbReference>
<name>A0A1G9V0B3_9BACT</name>
<accession>A0A1G9V0B3</accession>
<comment type="subcellular location">
    <subcellularLocation>
        <location evidence="1">Cell membrane</location>
        <topology evidence="1">Multi-pass membrane protein</topology>
    </subcellularLocation>
</comment>
<dbReference type="OrthoDB" id="9793824at2"/>
<evidence type="ECO:0000256" key="3">
    <source>
        <dbReference type="ARBA" id="ARBA00022692"/>
    </source>
</evidence>
<keyword evidence="9" id="KW-1185">Reference proteome</keyword>
<protein>
    <submittedName>
        <fullName evidence="8">Uncharacterized membrane protein YckC, RDD family</fullName>
    </submittedName>
</protein>
<keyword evidence="3 6" id="KW-0812">Transmembrane</keyword>
<feature type="domain" description="RDD" evidence="7">
    <location>
        <begin position="9"/>
        <end position="143"/>
    </location>
</feature>
<feature type="transmembrane region" description="Helical" evidence="6">
    <location>
        <begin position="59"/>
        <end position="77"/>
    </location>
</feature>
<reference evidence="8 9" key="1">
    <citation type="submission" date="2016-10" db="EMBL/GenBank/DDBJ databases">
        <authorList>
            <person name="de Groot N.N."/>
        </authorList>
    </citation>
    <scope>NUCLEOTIDE SEQUENCE [LARGE SCALE GENOMIC DNA]</scope>
    <source>
        <strain evidence="8 9">DSM 21668</strain>
    </source>
</reference>
<dbReference type="PANTHER" id="PTHR36115">
    <property type="entry name" value="PROLINE-RICH ANTIGEN HOMOLOG-RELATED"/>
    <property type="match status" value="1"/>
</dbReference>
<evidence type="ECO:0000256" key="5">
    <source>
        <dbReference type="ARBA" id="ARBA00023136"/>
    </source>
</evidence>
<organism evidence="8 9">
    <name type="scientific">Siphonobacter aquaeclarae</name>
    <dbReference type="NCBI Taxonomy" id="563176"/>
    <lineage>
        <taxon>Bacteria</taxon>
        <taxon>Pseudomonadati</taxon>
        <taxon>Bacteroidota</taxon>
        <taxon>Cytophagia</taxon>
        <taxon>Cytophagales</taxon>
        <taxon>Cytophagaceae</taxon>
        <taxon>Siphonobacter</taxon>
    </lineage>
</organism>
<evidence type="ECO:0000256" key="4">
    <source>
        <dbReference type="ARBA" id="ARBA00022989"/>
    </source>
</evidence>
<dbReference type="PANTHER" id="PTHR36115:SF9">
    <property type="entry name" value="LMO1584 PROTEIN"/>
    <property type="match status" value="1"/>
</dbReference>
<dbReference type="InterPro" id="IPR051791">
    <property type="entry name" value="Pra-immunoreactive"/>
</dbReference>
<keyword evidence="4 6" id="KW-1133">Transmembrane helix</keyword>
<evidence type="ECO:0000256" key="6">
    <source>
        <dbReference type="SAM" id="Phobius"/>
    </source>
</evidence>
<dbReference type="InterPro" id="IPR010432">
    <property type="entry name" value="RDD"/>
</dbReference>
<keyword evidence="5 6" id="KW-0472">Membrane</keyword>
<proteinExistence type="predicted"/>
<dbReference type="Proteomes" id="UP000198901">
    <property type="component" value="Unassembled WGS sequence"/>
</dbReference>
<feature type="transmembrane region" description="Helical" evidence="6">
    <location>
        <begin position="20"/>
        <end position="39"/>
    </location>
</feature>
<dbReference type="STRING" id="563176.SAMN04488090_3910"/>
<dbReference type="EMBL" id="FNGS01000008">
    <property type="protein sequence ID" value="SDM65520.1"/>
    <property type="molecule type" value="Genomic_DNA"/>
</dbReference>
<sequence>MQKNDELVLASVGNRFLANLIDNVVIGLISFMIASLAGIPILELNLEAMNANPDAFAQTYSRFLMVALPASFLYRFLQESSSRQATLGKRVMKLRVVKVTGENLTLRDSLLRNLVKELSGYLYMIYLVGLFNPLHQCVHDLAARTYVVDNV</sequence>
<evidence type="ECO:0000259" key="7">
    <source>
        <dbReference type="Pfam" id="PF06271"/>
    </source>
</evidence>
<dbReference type="GO" id="GO:0005886">
    <property type="term" value="C:plasma membrane"/>
    <property type="evidence" value="ECO:0007669"/>
    <property type="project" value="UniProtKB-SubCell"/>
</dbReference>
<gene>
    <name evidence="8" type="ORF">SAMN04488090_3910</name>
</gene>
<dbReference type="Pfam" id="PF06271">
    <property type="entry name" value="RDD"/>
    <property type="match status" value="1"/>
</dbReference>
<evidence type="ECO:0000256" key="2">
    <source>
        <dbReference type="ARBA" id="ARBA00022475"/>
    </source>
</evidence>
<evidence type="ECO:0000313" key="9">
    <source>
        <dbReference type="Proteomes" id="UP000198901"/>
    </source>
</evidence>
<dbReference type="AlphaFoldDB" id="A0A1G9V0B3"/>
<evidence type="ECO:0000256" key="1">
    <source>
        <dbReference type="ARBA" id="ARBA00004651"/>
    </source>
</evidence>
<evidence type="ECO:0000313" key="8">
    <source>
        <dbReference type="EMBL" id="SDM65520.1"/>
    </source>
</evidence>